<organism evidence="1">
    <name type="scientific">Candidatus Kentrum sp. LPFa</name>
    <dbReference type="NCBI Taxonomy" id="2126335"/>
    <lineage>
        <taxon>Bacteria</taxon>
        <taxon>Pseudomonadati</taxon>
        <taxon>Pseudomonadota</taxon>
        <taxon>Gammaproteobacteria</taxon>
        <taxon>Candidatus Kentrum</taxon>
    </lineage>
</organism>
<dbReference type="AlphaFoldDB" id="A0A450WDK0"/>
<accession>A0A450WDK0</accession>
<dbReference type="InterPro" id="IPR053738">
    <property type="entry name" value="Lambda_capsid_assembly"/>
</dbReference>
<evidence type="ECO:0000313" key="1">
    <source>
        <dbReference type="EMBL" id="VFK15095.1"/>
    </source>
</evidence>
<name>A0A450WDK0_9GAMM</name>
<dbReference type="EMBL" id="CAADFP010000125">
    <property type="protein sequence ID" value="VFK30996.1"/>
    <property type="molecule type" value="Genomic_DNA"/>
</dbReference>
<sequence length="271" mass="29777">MTPIHPVLTTVVQGFKDQLFVADEVMPSVPVDLNEGKVITFGDDIFDLIQSEHFGTANMRWIDVGYAHGVYSLDEYALEGLLSTKEMEKAAKSDGVQLETVCVSKVTQVLALLKEYKGANIVLNAANYDNDHKVDLATEKWTDDANDPAKDVDVARDAVRSSTGLKPNTLLLSDKAFMAAKRNANVLKVFKRQKAGAVPNESYMKEYFDVEKIVVGSAFYKNDQAGLTDIWGHDAWLGYVAPPKGDRAATSIAKWSRASVIDIFSRGIPVS</sequence>
<evidence type="ECO:0000313" key="2">
    <source>
        <dbReference type="EMBL" id="VFK30996.1"/>
    </source>
</evidence>
<proteinExistence type="predicted"/>
<protein>
    <submittedName>
        <fullName evidence="1">Phage major capsid protein E</fullName>
    </submittedName>
</protein>
<gene>
    <name evidence="1" type="ORF">BECKLPF1236A_GA0070988_1012013</name>
    <name evidence="2" type="ORF">BECKLPF1236C_GA0070990_1012513</name>
</gene>
<dbReference type="EMBL" id="CAADFM010000120">
    <property type="protein sequence ID" value="VFK15095.1"/>
    <property type="molecule type" value="Genomic_DNA"/>
</dbReference>
<reference evidence="1" key="1">
    <citation type="submission" date="2019-02" db="EMBL/GenBank/DDBJ databases">
        <authorList>
            <person name="Gruber-Vodicka R. H."/>
            <person name="Seah K. B. B."/>
        </authorList>
    </citation>
    <scope>NUCLEOTIDE SEQUENCE</scope>
    <source>
        <strain evidence="1">BECK_S312</strain>
        <strain evidence="2">BECK_S426</strain>
    </source>
</reference>
<dbReference type="Gene3D" id="3.90.1690.10">
    <property type="entry name" value="phage-related protein like domain"/>
    <property type="match status" value="1"/>
</dbReference>